<accession>A0A9P4R2X3</accession>
<sequence length="175" mass="20515">MSCLSSCLAPLHRNHGGDADDSVIKSRRVLVRNSLEQTEFSYRRSSARDDTVYAHEKLARDERQSLIDDYDEDAEEQSTLISEKHLEASSAVFEHGDFKTLEKRLVRKSAGFRWLKKPGRESPAELQQRNDTDELHRQAEFERHVRKLSPDQAERAWTAEHERRQRWKLDRKTLA</sequence>
<name>A0A9P4R2X3_9PLEO</name>
<evidence type="ECO:0000256" key="1">
    <source>
        <dbReference type="SAM" id="MobiDB-lite"/>
    </source>
</evidence>
<dbReference type="Proteomes" id="UP000799444">
    <property type="component" value="Unassembled WGS sequence"/>
</dbReference>
<evidence type="ECO:0000313" key="3">
    <source>
        <dbReference type="Proteomes" id="UP000799444"/>
    </source>
</evidence>
<organism evidence="2 3">
    <name type="scientific">Polyplosphaeria fusca</name>
    <dbReference type="NCBI Taxonomy" id="682080"/>
    <lineage>
        <taxon>Eukaryota</taxon>
        <taxon>Fungi</taxon>
        <taxon>Dikarya</taxon>
        <taxon>Ascomycota</taxon>
        <taxon>Pezizomycotina</taxon>
        <taxon>Dothideomycetes</taxon>
        <taxon>Pleosporomycetidae</taxon>
        <taxon>Pleosporales</taxon>
        <taxon>Tetraplosphaeriaceae</taxon>
        <taxon>Polyplosphaeria</taxon>
    </lineage>
</organism>
<evidence type="ECO:0000313" key="2">
    <source>
        <dbReference type="EMBL" id="KAF2735881.1"/>
    </source>
</evidence>
<comment type="caution">
    <text evidence="2">The sequence shown here is derived from an EMBL/GenBank/DDBJ whole genome shotgun (WGS) entry which is preliminary data.</text>
</comment>
<dbReference type="OrthoDB" id="3919618at2759"/>
<gene>
    <name evidence="2" type="ORF">EJ04DRAFT_575851</name>
</gene>
<dbReference type="AlphaFoldDB" id="A0A9P4R2X3"/>
<proteinExistence type="predicted"/>
<keyword evidence="3" id="KW-1185">Reference proteome</keyword>
<protein>
    <submittedName>
        <fullName evidence="2">Uncharacterized protein</fullName>
    </submittedName>
</protein>
<reference evidence="2" key="1">
    <citation type="journal article" date="2020" name="Stud. Mycol.">
        <title>101 Dothideomycetes genomes: a test case for predicting lifestyles and emergence of pathogens.</title>
        <authorList>
            <person name="Haridas S."/>
            <person name="Albert R."/>
            <person name="Binder M."/>
            <person name="Bloem J."/>
            <person name="Labutti K."/>
            <person name="Salamov A."/>
            <person name="Andreopoulos B."/>
            <person name="Baker S."/>
            <person name="Barry K."/>
            <person name="Bills G."/>
            <person name="Bluhm B."/>
            <person name="Cannon C."/>
            <person name="Castanera R."/>
            <person name="Culley D."/>
            <person name="Daum C."/>
            <person name="Ezra D."/>
            <person name="Gonzalez J."/>
            <person name="Henrissat B."/>
            <person name="Kuo A."/>
            <person name="Liang C."/>
            <person name="Lipzen A."/>
            <person name="Lutzoni F."/>
            <person name="Magnuson J."/>
            <person name="Mondo S."/>
            <person name="Nolan M."/>
            <person name="Ohm R."/>
            <person name="Pangilinan J."/>
            <person name="Park H.-J."/>
            <person name="Ramirez L."/>
            <person name="Alfaro M."/>
            <person name="Sun H."/>
            <person name="Tritt A."/>
            <person name="Yoshinaga Y."/>
            <person name="Zwiers L.-H."/>
            <person name="Turgeon B."/>
            <person name="Goodwin S."/>
            <person name="Spatafora J."/>
            <person name="Crous P."/>
            <person name="Grigoriev I."/>
        </authorList>
    </citation>
    <scope>NUCLEOTIDE SEQUENCE</scope>
    <source>
        <strain evidence="2">CBS 125425</strain>
    </source>
</reference>
<feature type="region of interest" description="Disordered" evidence="1">
    <location>
        <begin position="118"/>
        <end position="175"/>
    </location>
</feature>
<dbReference type="EMBL" id="ML996131">
    <property type="protein sequence ID" value="KAF2735881.1"/>
    <property type="molecule type" value="Genomic_DNA"/>
</dbReference>